<accession>A0A2N0PAR6</accession>
<dbReference type="VEuPathDB" id="FungiDB:RhiirA1_447900"/>
<evidence type="ECO:0000313" key="4">
    <source>
        <dbReference type="Proteomes" id="UP000232722"/>
    </source>
</evidence>
<evidence type="ECO:0008006" key="5">
    <source>
        <dbReference type="Google" id="ProtNLM"/>
    </source>
</evidence>
<protein>
    <recommendedName>
        <fullName evidence="5">FAR1 domain-containing protein</fullName>
    </recommendedName>
</protein>
<organism evidence="1 4">
    <name type="scientific">Rhizophagus irregularis</name>
    <dbReference type="NCBI Taxonomy" id="588596"/>
    <lineage>
        <taxon>Eukaryota</taxon>
        <taxon>Fungi</taxon>
        <taxon>Fungi incertae sedis</taxon>
        <taxon>Mucoromycota</taxon>
        <taxon>Glomeromycotina</taxon>
        <taxon>Glomeromycetes</taxon>
        <taxon>Glomerales</taxon>
        <taxon>Glomeraceae</taxon>
        <taxon>Rhizophagus</taxon>
    </lineage>
</organism>
<gene>
    <name evidence="2" type="ORF">RhiirA1_447900</name>
    <name evidence="1" type="ORF">RhiirA5_423020</name>
</gene>
<reference evidence="2 3" key="3">
    <citation type="submission" date="2017-10" db="EMBL/GenBank/DDBJ databases">
        <title>Extensive intraspecific genome diversity in a model arbuscular mycorrhizal fungus.</title>
        <authorList>
            <person name="Chen E.C.H."/>
            <person name="Morin E."/>
            <person name="Baudet D."/>
            <person name="Noel J."/>
            <person name="Ndikumana S."/>
            <person name="Charron P."/>
            <person name="St-Onge C."/>
            <person name="Giorgi J."/>
            <person name="Grigoriev I.V."/>
            <person name="Roux C."/>
            <person name="Martin F.M."/>
            <person name="Corradi N."/>
        </authorList>
    </citation>
    <scope>NUCLEOTIDE SEQUENCE [LARGE SCALE GENOMIC DNA]</scope>
    <source>
        <strain evidence="2 3">A1</strain>
    </source>
</reference>
<dbReference type="AlphaFoldDB" id="A0A2N0PAR6"/>
<proteinExistence type="predicted"/>
<dbReference type="Proteomes" id="UP000232688">
    <property type="component" value="Unassembled WGS sequence"/>
</dbReference>
<evidence type="ECO:0000313" key="1">
    <source>
        <dbReference type="EMBL" id="PKC03909.1"/>
    </source>
</evidence>
<dbReference type="EMBL" id="LLXJ01001097">
    <property type="protein sequence ID" value="PKC03909.1"/>
    <property type="molecule type" value="Genomic_DNA"/>
</dbReference>
<name>A0A2N0PAR6_9GLOM</name>
<reference evidence="2 3" key="4">
    <citation type="submission" date="2017-10" db="EMBL/GenBank/DDBJ databases">
        <title>Genome analyses suggest a sexual origin of heterokaryosis in a supposedly ancient asexual fungus.</title>
        <authorList>
            <person name="Corradi N."/>
            <person name="Sedzielewska K."/>
            <person name="Noel J."/>
            <person name="Charron P."/>
            <person name="Farinelli L."/>
            <person name="Marton T."/>
            <person name="Kruger M."/>
            <person name="Pelin A."/>
            <person name="Brachmann A."/>
            <person name="Corradi N."/>
        </authorList>
    </citation>
    <scope>NUCLEOTIDE SEQUENCE [LARGE SCALE GENOMIC DNA]</scope>
    <source>
        <strain evidence="2 3">A1</strain>
    </source>
</reference>
<reference evidence="1 4" key="2">
    <citation type="submission" date="2017-09" db="EMBL/GenBank/DDBJ databases">
        <title>Extensive intraspecific genome diversity in a model arbuscular mycorrhizal fungus.</title>
        <authorList>
            <person name="Chen E.C."/>
            <person name="Morin E."/>
            <person name="Beaudet D."/>
            <person name="Noel J."/>
            <person name="Ndikumana S."/>
            <person name="Charron P."/>
            <person name="St-Onge C."/>
            <person name="Giorgi J."/>
            <person name="Grigoriev I.V."/>
            <person name="Roux C."/>
            <person name="Martin F.M."/>
            <person name="Corradi N."/>
        </authorList>
    </citation>
    <scope>NUCLEOTIDE SEQUENCE [LARGE SCALE GENOMIC DNA]</scope>
    <source>
        <strain evidence="1 4">A5</strain>
    </source>
</reference>
<evidence type="ECO:0000313" key="2">
    <source>
        <dbReference type="EMBL" id="PKC76143.1"/>
    </source>
</evidence>
<sequence>MEFCFDYNYCENNCSDFSNTSVCHSSDLRESGTDCDVETYEEVNTTSDNNVCVCDDLIEIEQSDTKAESYLNNYTKQQGFCLHKKRRIPDPHDNNITRRRTFKCFYANVHESEKVVLVENRRDRDSEMIGCTWHTNLAFPKKEKGIHINSVIGEHNHSMNPLVGEIAPKFQKLTEEMLEKIKF</sequence>
<dbReference type="Proteomes" id="UP000232722">
    <property type="component" value="Unassembled WGS sequence"/>
</dbReference>
<dbReference type="VEuPathDB" id="FungiDB:RhiirFUN_024238"/>
<comment type="caution">
    <text evidence="1">The sequence shown here is derived from an EMBL/GenBank/DDBJ whole genome shotgun (WGS) entry which is preliminary data.</text>
</comment>
<evidence type="ECO:0000313" key="3">
    <source>
        <dbReference type="Proteomes" id="UP000232688"/>
    </source>
</evidence>
<dbReference type="EMBL" id="LLXH01000007">
    <property type="protein sequence ID" value="PKC76143.1"/>
    <property type="molecule type" value="Genomic_DNA"/>
</dbReference>
<reference evidence="1 4" key="1">
    <citation type="submission" date="2016-04" db="EMBL/GenBank/DDBJ databases">
        <title>Genome analyses suggest a sexual origin of heterokaryosis in a supposedly ancient asexual fungus.</title>
        <authorList>
            <person name="Ropars J."/>
            <person name="Sedzielewska K."/>
            <person name="Noel J."/>
            <person name="Charron P."/>
            <person name="Farinelli L."/>
            <person name="Marton T."/>
            <person name="Kruger M."/>
            <person name="Pelin A."/>
            <person name="Brachmann A."/>
            <person name="Corradi N."/>
        </authorList>
    </citation>
    <scope>NUCLEOTIDE SEQUENCE [LARGE SCALE GENOMIC DNA]</scope>
    <source>
        <strain evidence="1 4">A5</strain>
    </source>
</reference>